<evidence type="ECO:0000256" key="1">
    <source>
        <dbReference type="ARBA" id="ARBA00038414"/>
    </source>
</evidence>
<dbReference type="PANTHER" id="PTHR28047">
    <property type="entry name" value="PROTEIN DCG1"/>
    <property type="match status" value="1"/>
</dbReference>
<dbReference type="Gene3D" id="3.40.50.12500">
    <property type="match status" value="1"/>
</dbReference>
<protein>
    <submittedName>
        <fullName evidence="2">Aspartate/glutamate racemase family protein</fullName>
    </submittedName>
</protein>
<dbReference type="InterPro" id="IPR052186">
    <property type="entry name" value="Hydantoin_racemase-like"/>
</dbReference>
<dbReference type="RefSeq" id="WP_267654145.1">
    <property type="nucleotide sequence ID" value="NZ_JAOVZR010000001.1"/>
</dbReference>
<dbReference type="InterPro" id="IPR053714">
    <property type="entry name" value="Iso_Racemase_Enz_sf"/>
</dbReference>
<dbReference type="Proteomes" id="UP001073227">
    <property type="component" value="Unassembled WGS sequence"/>
</dbReference>
<sequence length="259" mass="27337">MRILLLNPNTTVAMTDRMMAVASQAAQPGTELVPATAPRGVPYIASRSEAQIGGAVVLEMLAERHRSIDAAIAAAFGDPGLMAARELFDVPVVGMAEAAMLTACMLGGRFSIVSFSPTLAPWFKECVEMHKLTERCASIRTLTGPVEDVVAVQEQKEDLLVELCLKAVEEDGAEIIVLAGAPLVGLASRIKNRVPVPVVDQIIAAVKQAETLVGMSVRSASVGSFSRPGPKASIGLPEALCGWIGNDERRAVQLDLVNP</sequence>
<evidence type="ECO:0000313" key="2">
    <source>
        <dbReference type="EMBL" id="MCY0148593.1"/>
    </source>
</evidence>
<dbReference type="InterPro" id="IPR015942">
    <property type="entry name" value="Asp/Glu/hydantoin_racemase"/>
</dbReference>
<accession>A0ABT3ZAB0</accession>
<proteinExistence type="inferred from homology"/>
<evidence type="ECO:0000313" key="3">
    <source>
        <dbReference type="Proteomes" id="UP001073227"/>
    </source>
</evidence>
<keyword evidence="3" id="KW-1185">Reference proteome</keyword>
<organism evidence="2 3">
    <name type="scientific">Hoeflea algicola</name>
    <dbReference type="NCBI Taxonomy" id="2983763"/>
    <lineage>
        <taxon>Bacteria</taxon>
        <taxon>Pseudomonadati</taxon>
        <taxon>Pseudomonadota</taxon>
        <taxon>Alphaproteobacteria</taxon>
        <taxon>Hyphomicrobiales</taxon>
        <taxon>Rhizobiaceae</taxon>
        <taxon>Hoeflea</taxon>
    </lineage>
</organism>
<gene>
    <name evidence="2" type="ORF">OEG84_12975</name>
</gene>
<dbReference type="EMBL" id="JAOVZR010000001">
    <property type="protein sequence ID" value="MCY0148593.1"/>
    <property type="molecule type" value="Genomic_DNA"/>
</dbReference>
<name>A0ABT3ZAB0_9HYPH</name>
<comment type="caution">
    <text evidence="2">The sequence shown here is derived from an EMBL/GenBank/DDBJ whole genome shotgun (WGS) entry which is preliminary data.</text>
</comment>
<dbReference type="Pfam" id="PF01177">
    <property type="entry name" value="Asp_Glu_race"/>
    <property type="match status" value="1"/>
</dbReference>
<comment type="similarity">
    <text evidence="1">Belongs to the HyuE racemase family.</text>
</comment>
<reference evidence="2" key="1">
    <citation type="submission" date="2022-10" db="EMBL/GenBank/DDBJ databases">
        <title>Hoeflea sp. G2-23, isolated from marine algae.</title>
        <authorList>
            <person name="Kristyanto S."/>
            <person name="Kim J.M."/>
            <person name="Jeon C.O."/>
        </authorList>
    </citation>
    <scope>NUCLEOTIDE SEQUENCE</scope>
    <source>
        <strain evidence="2">G2-23</strain>
    </source>
</reference>
<dbReference type="PANTHER" id="PTHR28047:SF5">
    <property type="entry name" value="PROTEIN DCG1"/>
    <property type="match status" value="1"/>
</dbReference>